<keyword evidence="2" id="KW-1185">Reference proteome</keyword>
<dbReference type="NCBIfam" id="TIGR00266">
    <property type="entry name" value="TIGR00266 family protein"/>
    <property type="match status" value="1"/>
</dbReference>
<dbReference type="SUPFAM" id="SSF51219">
    <property type="entry name" value="TRAP-like"/>
    <property type="match status" value="1"/>
</dbReference>
<protein>
    <recommendedName>
        <fullName evidence="3">TIGR00266 family protein</fullName>
    </recommendedName>
</protein>
<dbReference type="Gene3D" id="3.60.160.10">
    <property type="entry name" value="Mitochondrial biogenesis AIM24"/>
    <property type="match status" value="1"/>
</dbReference>
<dbReference type="InterPro" id="IPR036983">
    <property type="entry name" value="AIM24_sf"/>
</dbReference>
<accession>A0A0P6XJF4</accession>
<dbReference type="PANTHER" id="PTHR43657">
    <property type="entry name" value="TRYPTOPHAN RNA-BINDING ATTENUATOR PROTEIN-LIKE PROTEIN"/>
    <property type="match status" value="1"/>
</dbReference>
<evidence type="ECO:0008006" key="3">
    <source>
        <dbReference type="Google" id="ProtNLM"/>
    </source>
</evidence>
<gene>
    <name evidence="1" type="ORF">SE15_08660</name>
</gene>
<dbReference type="EMBL" id="LGKO01000004">
    <property type="protein sequence ID" value="KPL83287.1"/>
    <property type="molecule type" value="Genomic_DNA"/>
</dbReference>
<evidence type="ECO:0000313" key="2">
    <source>
        <dbReference type="Proteomes" id="UP000050544"/>
    </source>
</evidence>
<reference evidence="1 2" key="1">
    <citation type="submission" date="2015-07" db="EMBL/GenBank/DDBJ databases">
        <title>Whole genome sequence of Thermanaerothrix daxensis DSM 23592.</title>
        <authorList>
            <person name="Hemp J."/>
            <person name="Ward L.M."/>
            <person name="Pace L.A."/>
            <person name="Fischer W.W."/>
        </authorList>
    </citation>
    <scope>NUCLEOTIDE SEQUENCE [LARGE SCALE GENOMIC DNA]</scope>
    <source>
        <strain evidence="1 2">GNS-1</strain>
    </source>
</reference>
<dbReference type="PATRIC" id="fig|869279.4.peg.2463"/>
<proteinExistence type="predicted"/>
<dbReference type="PANTHER" id="PTHR43657:SF1">
    <property type="entry name" value="ALTERED INHERITANCE OF MITOCHONDRIA PROTEIN 24, MITOCHONDRIAL"/>
    <property type="match status" value="1"/>
</dbReference>
<dbReference type="Pfam" id="PF01987">
    <property type="entry name" value="AIM24"/>
    <property type="match status" value="1"/>
</dbReference>
<organism evidence="1 2">
    <name type="scientific">Thermanaerothrix daxensis</name>
    <dbReference type="NCBI Taxonomy" id="869279"/>
    <lineage>
        <taxon>Bacteria</taxon>
        <taxon>Bacillati</taxon>
        <taxon>Chloroflexota</taxon>
        <taxon>Anaerolineae</taxon>
        <taxon>Anaerolineales</taxon>
        <taxon>Anaerolineaceae</taxon>
        <taxon>Thermanaerothrix</taxon>
    </lineage>
</organism>
<dbReference type="InterPro" id="IPR002838">
    <property type="entry name" value="AIM24"/>
</dbReference>
<dbReference type="OrthoDB" id="9779518at2"/>
<dbReference type="AlphaFoldDB" id="A0A0P6XJF4"/>
<sequence>MEVEILYRPSYSVARVRLSPNEALLAETGAMVGMSAGVQLETKMRGGFLKSLSRSVLGGESFFVNTFRAPSQGGEILLAPTLPGDVFELPLNNETYLVQSGSFMASSEGIQTDTKWSGARTFFGGEGLIMLRCSGSGVLLLSSYGAIHELDLKAGETYTVDTGHLVAFKENVGFRVRAVGGLKSTLFGGEGLVVDLTGPGKVLLQTRSEGAFLDWLIPKIPKRSSD</sequence>
<dbReference type="Proteomes" id="UP000050544">
    <property type="component" value="Unassembled WGS sequence"/>
</dbReference>
<dbReference type="STRING" id="869279.SE15_08660"/>
<name>A0A0P6XJF4_9CHLR</name>
<dbReference type="RefSeq" id="WP_054521708.1">
    <property type="nucleotide sequence ID" value="NZ_LGKO01000004.1"/>
</dbReference>
<comment type="caution">
    <text evidence="1">The sequence shown here is derived from an EMBL/GenBank/DDBJ whole genome shotgun (WGS) entry which is preliminary data.</text>
</comment>
<dbReference type="InterPro" id="IPR016031">
    <property type="entry name" value="Trp_RNA-bd_attenuator-like_dom"/>
</dbReference>
<evidence type="ECO:0000313" key="1">
    <source>
        <dbReference type="EMBL" id="KPL83287.1"/>
    </source>
</evidence>